<dbReference type="GeneID" id="43869556"/>
<dbReference type="RefSeq" id="WP_156303772.1">
    <property type="nucleotide sequence ID" value="NZ_AP018929.1"/>
</dbReference>
<gene>
    <name evidence="1" type="ORF">IC006_0574</name>
</gene>
<dbReference type="EMBL" id="AP018929">
    <property type="protein sequence ID" value="BBG23290.1"/>
    <property type="molecule type" value="Genomic_DNA"/>
</dbReference>
<keyword evidence="2" id="KW-1185">Reference proteome</keyword>
<reference evidence="1 2" key="1">
    <citation type="journal article" date="2020" name="Int. J. Syst. Evol. Microbiol.">
        <title>Sulfuracidifex tepidarius gen. nov., sp. nov. and transfer of Sulfolobus metallicus Huber and Stetter 1992 to the genus Sulfuracidifex as Sulfuracidifex metallicus comb. nov.</title>
        <authorList>
            <person name="Itoh T."/>
            <person name="Miura T."/>
            <person name="Sakai H.D."/>
            <person name="Kato S."/>
            <person name="Ohkuma M."/>
            <person name="Takashina T."/>
        </authorList>
    </citation>
    <scope>NUCLEOTIDE SEQUENCE [LARGE SCALE GENOMIC DNA]</scope>
    <source>
        <strain evidence="1 2">IC-006</strain>
    </source>
</reference>
<dbReference type="KEGG" id="step:IC006_0574"/>
<dbReference type="Proteomes" id="UP000322983">
    <property type="component" value="Chromosome"/>
</dbReference>
<sequence length="49" mass="5706">MKSKSLYLTLKAECGGDEQRVKKRLQTPPRIKEIRQKSLGFEKVVRECV</sequence>
<dbReference type="AlphaFoldDB" id="A0A510DT30"/>
<name>A0A510DT30_9CREN</name>
<evidence type="ECO:0000313" key="2">
    <source>
        <dbReference type="Proteomes" id="UP000322983"/>
    </source>
</evidence>
<organism evidence="1 2">
    <name type="scientific">Sulfuracidifex tepidarius</name>
    <dbReference type="NCBI Taxonomy" id="1294262"/>
    <lineage>
        <taxon>Archaea</taxon>
        <taxon>Thermoproteota</taxon>
        <taxon>Thermoprotei</taxon>
        <taxon>Sulfolobales</taxon>
        <taxon>Sulfolobaceae</taxon>
        <taxon>Sulfuracidifex</taxon>
    </lineage>
</organism>
<proteinExistence type="predicted"/>
<evidence type="ECO:0000313" key="1">
    <source>
        <dbReference type="EMBL" id="BBG23290.1"/>
    </source>
</evidence>
<protein>
    <submittedName>
        <fullName evidence="1">Uncharacterized protein</fullName>
    </submittedName>
</protein>
<accession>A0A510DT30</accession>